<organism evidence="3 4">
    <name type="scientific">Flexistipes sinusarabici</name>
    <dbReference type="NCBI Taxonomy" id="2352"/>
    <lineage>
        <taxon>Bacteria</taxon>
        <taxon>Pseudomonadati</taxon>
        <taxon>Deferribacterota</taxon>
        <taxon>Deferribacteres</taxon>
        <taxon>Deferribacterales</taxon>
        <taxon>Flexistipitaceae</taxon>
        <taxon>Flexistipes</taxon>
    </lineage>
</organism>
<evidence type="ECO:0000313" key="3">
    <source>
        <dbReference type="EMBL" id="TYB33595.1"/>
    </source>
</evidence>
<evidence type="ECO:0000256" key="1">
    <source>
        <dbReference type="SAM" id="Phobius"/>
    </source>
</evidence>
<dbReference type="SUPFAM" id="SSF103196">
    <property type="entry name" value="Roadblock/LC7 domain"/>
    <property type="match status" value="1"/>
</dbReference>
<accession>A0A5D0MNR2</accession>
<feature type="domain" description="Roadblock/LAMTOR2" evidence="2">
    <location>
        <begin position="16"/>
        <end position="106"/>
    </location>
</feature>
<dbReference type="PANTHER" id="PTHR13323">
    <property type="entry name" value="LATE ENDOSOMAL/LYSOSOMAL MP1 INTERACTING PROTEIN"/>
    <property type="match status" value="1"/>
</dbReference>
<dbReference type="Pfam" id="PF03259">
    <property type="entry name" value="Robl_LC7"/>
    <property type="match status" value="1"/>
</dbReference>
<evidence type="ECO:0000259" key="2">
    <source>
        <dbReference type="SMART" id="SM00960"/>
    </source>
</evidence>
<evidence type="ECO:0000313" key="4">
    <source>
        <dbReference type="Proteomes" id="UP000323337"/>
    </source>
</evidence>
<dbReference type="Gene3D" id="3.30.450.30">
    <property type="entry name" value="Dynein light chain 2a, cytoplasmic"/>
    <property type="match status" value="1"/>
</dbReference>
<name>A0A5D0MNR2_FLESI</name>
<keyword evidence="1" id="KW-0812">Transmembrane</keyword>
<dbReference type="InterPro" id="IPR037587">
    <property type="entry name" value="LAMTOR2-like"/>
</dbReference>
<dbReference type="InterPro" id="IPR004942">
    <property type="entry name" value="Roadblock/LAMTOR2_dom"/>
</dbReference>
<proteinExistence type="predicted"/>
<dbReference type="EMBL" id="VSIV01000125">
    <property type="protein sequence ID" value="TYB33595.1"/>
    <property type="molecule type" value="Genomic_DNA"/>
</dbReference>
<keyword evidence="1" id="KW-1133">Transmembrane helix</keyword>
<dbReference type="RefSeq" id="WP_303700924.1">
    <property type="nucleotide sequence ID" value="NZ_VSIV01000125.1"/>
</dbReference>
<protein>
    <submittedName>
        <fullName evidence="3">Roadblock/LC7 domain-containing protein</fullName>
    </submittedName>
</protein>
<dbReference type="GO" id="GO:0060090">
    <property type="term" value="F:molecular adaptor activity"/>
    <property type="evidence" value="ECO:0007669"/>
    <property type="project" value="InterPro"/>
</dbReference>
<dbReference type="Proteomes" id="UP000323337">
    <property type="component" value="Unassembled WGS sequence"/>
</dbReference>
<gene>
    <name evidence="3" type="ORF">FXF49_05560</name>
</gene>
<dbReference type="SMART" id="SM00960">
    <property type="entry name" value="Robl_LC7"/>
    <property type="match status" value="1"/>
</dbReference>
<sequence length="164" mass="18178">MSDSSWIYDEKIIKRLEKEVELLKSESGATAAFLVDKNGQPIATSSSVSEYDTTSIAALVAGNVAATDGLAKLLGEKEFSLLFHEGENEHVHISLIFNVIILVVIFGESTSLGLIRLRVKKFITKMEEFLKFSFKNTGNEAKNIFGDITDDEIEGLFDPKESER</sequence>
<dbReference type="GO" id="GO:0032008">
    <property type="term" value="P:positive regulation of TOR signaling"/>
    <property type="evidence" value="ECO:0007669"/>
    <property type="project" value="InterPro"/>
</dbReference>
<dbReference type="AlphaFoldDB" id="A0A5D0MNR2"/>
<feature type="transmembrane region" description="Helical" evidence="1">
    <location>
        <begin position="91"/>
        <end position="115"/>
    </location>
</feature>
<keyword evidence="1" id="KW-0472">Membrane</keyword>
<comment type="caution">
    <text evidence="3">The sequence shown here is derived from an EMBL/GenBank/DDBJ whole genome shotgun (WGS) entry which is preliminary data.</text>
</comment>
<reference evidence="3 4" key="1">
    <citation type="submission" date="2019-08" db="EMBL/GenBank/DDBJ databases">
        <title>Genomic characterization of a novel candidate phylum (ARYD3) from a high temperature, high salinity tertiary oil reservoir in north central Oklahoma, USA.</title>
        <authorList>
            <person name="Youssef N.H."/>
            <person name="Yadav A."/>
            <person name="Elshahed M.S."/>
        </authorList>
    </citation>
    <scope>NUCLEOTIDE SEQUENCE [LARGE SCALE GENOMIC DNA]</scope>
    <source>
        <strain evidence="3">ARYD1</strain>
    </source>
</reference>
<dbReference type="GO" id="GO:0005085">
    <property type="term" value="F:guanyl-nucleotide exchange factor activity"/>
    <property type="evidence" value="ECO:0007669"/>
    <property type="project" value="InterPro"/>
</dbReference>